<dbReference type="InterPro" id="IPR036034">
    <property type="entry name" value="PDZ_sf"/>
</dbReference>
<evidence type="ECO:0000256" key="1">
    <source>
        <dbReference type="ARBA" id="ARBA00009179"/>
    </source>
</evidence>
<proteinExistence type="inferred from homology"/>
<dbReference type="GO" id="GO:0007165">
    <property type="term" value="P:signal transduction"/>
    <property type="evidence" value="ECO:0007669"/>
    <property type="project" value="TreeGrafter"/>
</dbReference>
<dbReference type="GO" id="GO:0008236">
    <property type="term" value="F:serine-type peptidase activity"/>
    <property type="evidence" value="ECO:0007669"/>
    <property type="project" value="UniProtKB-KW"/>
</dbReference>
<dbReference type="FunFam" id="3.90.226.10:FF:000029">
    <property type="entry name" value="Peptidase, S41 family"/>
    <property type="match status" value="1"/>
</dbReference>
<dbReference type="GO" id="GO:0006508">
    <property type="term" value="P:proteolysis"/>
    <property type="evidence" value="ECO:0007669"/>
    <property type="project" value="UniProtKB-KW"/>
</dbReference>
<dbReference type="Gene3D" id="2.30.42.10">
    <property type="match status" value="1"/>
</dbReference>
<dbReference type="InterPro" id="IPR005151">
    <property type="entry name" value="Tail-specific_protease"/>
</dbReference>
<dbReference type="InterPro" id="IPR029045">
    <property type="entry name" value="ClpP/crotonase-like_dom_sf"/>
</dbReference>
<keyword evidence="10" id="KW-1185">Reference proteome</keyword>
<evidence type="ECO:0000256" key="2">
    <source>
        <dbReference type="ARBA" id="ARBA00022670"/>
    </source>
</evidence>
<dbReference type="PANTHER" id="PTHR32060">
    <property type="entry name" value="TAIL-SPECIFIC PROTEASE"/>
    <property type="match status" value="1"/>
</dbReference>
<dbReference type="GO" id="GO:0004175">
    <property type="term" value="F:endopeptidase activity"/>
    <property type="evidence" value="ECO:0007669"/>
    <property type="project" value="TreeGrafter"/>
</dbReference>
<keyword evidence="3 5" id="KW-0378">Hydrolase</keyword>
<dbReference type="PANTHER" id="PTHR32060:SF30">
    <property type="entry name" value="CARBOXY-TERMINAL PROCESSING PROTEASE CTPA"/>
    <property type="match status" value="1"/>
</dbReference>
<feature type="domain" description="PDZ" evidence="8">
    <location>
        <begin position="87"/>
        <end position="155"/>
    </location>
</feature>
<keyword evidence="4 5" id="KW-0720">Serine protease</keyword>
<evidence type="ECO:0000313" key="10">
    <source>
        <dbReference type="Proteomes" id="UP000182264"/>
    </source>
</evidence>
<reference evidence="9 10" key="1">
    <citation type="journal article" date="2017" name="Genome Announc.">
        <title>Complete Genome Sequences of Two Acetylene-Fermenting Pelobacter acetylenicus Strains.</title>
        <authorList>
            <person name="Sutton J.M."/>
            <person name="Baesman S.M."/>
            <person name="Fierst J.L."/>
            <person name="Poret-Peterson A.T."/>
            <person name="Oremland R.S."/>
            <person name="Dunlap D.S."/>
            <person name="Akob D.M."/>
        </authorList>
    </citation>
    <scope>NUCLEOTIDE SEQUENCE [LARGE SCALE GENOMIC DNA]</scope>
    <source>
        <strain evidence="9 10">DSM 3247</strain>
    </source>
</reference>
<dbReference type="OrthoDB" id="9812068at2"/>
<dbReference type="AlphaFoldDB" id="A0A1L3GIP1"/>
<dbReference type="Gene3D" id="3.90.226.10">
    <property type="entry name" value="2-enoyl-CoA Hydratase, Chain A, domain 1"/>
    <property type="match status" value="1"/>
</dbReference>
<dbReference type="SUPFAM" id="SSF50156">
    <property type="entry name" value="PDZ domain-like"/>
    <property type="match status" value="1"/>
</dbReference>
<comment type="similarity">
    <text evidence="1 5">Belongs to the peptidase S41A family.</text>
</comment>
<feature type="region of interest" description="Disordered" evidence="6">
    <location>
        <begin position="386"/>
        <end position="411"/>
    </location>
</feature>
<dbReference type="EMBL" id="CP015518">
    <property type="protein sequence ID" value="APG25784.1"/>
    <property type="molecule type" value="Genomic_DNA"/>
</dbReference>
<dbReference type="CDD" id="cd07560">
    <property type="entry name" value="Peptidase_S41_CPP"/>
    <property type="match status" value="1"/>
</dbReference>
<evidence type="ECO:0000256" key="4">
    <source>
        <dbReference type="ARBA" id="ARBA00022825"/>
    </source>
</evidence>
<dbReference type="FunFam" id="2.30.42.10:FF:000063">
    <property type="entry name" value="Peptidase, S41 family"/>
    <property type="match status" value="1"/>
</dbReference>
<dbReference type="InterPro" id="IPR055210">
    <property type="entry name" value="CtpA/B_N"/>
</dbReference>
<dbReference type="SMART" id="SM00245">
    <property type="entry name" value="TSPc"/>
    <property type="match status" value="1"/>
</dbReference>
<organism evidence="9 10">
    <name type="scientific">Syntrophotalea acetylenica</name>
    <name type="common">Pelobacter acetylenicus</name>
    <dbReference type="NCBI Taxonomy" id="29542"/>
    <lineage>
        <taxon>Bacteria</taxon>
        <taxon>Pseudomonadati</taxon>
        <taxon>Thermodesulfobacteriota</taxon>
        <taxon>Desulfuromonadia</taxon>
        <taxon>Desulfuromonadales</taxon>
        <taxon>Syntrophotaleaceae</taxon>
        <taxon>Syntrophotalea</taxon>
    </lineage>
</organism>
<dbReference type="Pfam" id="PF13180">
    <property type="entry name" value="PDZ_2"/>
    <property type="match status" value="1"/>
</dbReference>
<dbReference type="InterPro" id="IPR004447">
    <property type="entry name" value="Peptidase_S41A"/>
</dbReference>
<dbReference type="Proteomes" id="UP000182264">
    <property type="component" value="Chromosome"/>
</dbReference>
<dbReference type="GO" id="GO:0030288">
    <property type="term" value="C:outer membrane-bounded periplasmic space"/>
    <property type="evidence" value="ECO:0007669"/>
    <property type="project" value="TreeGrafter"/>
</dbReference>
<dbReference type="STRING" id="29542.A6070_06785"/>
<dbReference type="SUPFAM" id="SSF52096">
    <property type="entry name" value="ClpP/crotonase"/>
    <property type="match status" value="1"/>
</dbReference>
<protein>
    <submittedName>
        <fullName evidence="9">Peptidase S41</fullName>
    </submittedName>
</protein>
<evidence type="ECO:0000313" key="9">
    <source>
        <dbReference type="EMBL" id="APG25784.1"/>
    </source>
</evidence>
<dbReference type="InterPro" id="IPR001478">
    <property type="entry name" value="PDZ"/>
</dbReference>
<dbReference type="Pfam" id="PF03572">
    <property type="entry name" value="Peptidase_S41"/>
    <property type="match status" value="1"/>
</dbReference>
<accession>A0A1L3GIP1</accession>
<dbReference type="CDD" id="cd06782">
    <property type="entry name" value="cpPDZ_CPP-like"/>
    <property type="match status" value="1"/>
</dbReference>
<evidence type="ECO:0000259" key="8">
    <source>
        <dbReference type="PROSITE" id="PS50106"/>
    </source>
</evidence>
<evidence type="ECO:0000256" key="7">
    <source>
        <dbReference type="SAM" id="SignalP"/>
    </source>
</evidence>
<dbReference type="PROSITE" id="PS50106">
    <property type="entry name" value="PDZ"/>
    <property type="match status" value="1"/>
</dbReference>
<evidence type="ECO:0000256" key="3">
    <source>
        <dbReference type="ARBA" id="ARBA00022801"/>
    </source>
</evidence>
<dbReference type="KEGG" id="pace:A6070_06785"/>
<sequence>MTKGKRIVLLSLLMLAAGFAVANYFVSCSEAKTGTPYKELEQFTDVLTIIQNSYVEEVPLEKLVEGAINGMLGVLDPHSSYLSPEMFREMQIDTTGEFGGLGIEITIKDGVLTIVSPIEDTPAHRAGLAAGDMIVKISDRFTKDLTIMEAVKLMRGPAGSSITITIMRNAFDKPKEITLTRENIKVKSVKSRLLDDGFGYVRLAQFQERSARDLRAALKQLHAQNKGGLQGLILDLRNNPGGLLEQAAEVADLFLSKGLIVYTEGRIEDSRLRFEAHRQGTEPDYPMVVLINGGSASASEIVAGALQDNRRAIVLGTQSFGKGSVQTVISLENESGLRLTTARYFTPNGTSIQAKGITPDITVRPMELREVEDGPTLREKDLSNHMEENTAAEPPSTPGASTVDGSRPEAGLPEDYQLLRALDLLRGWELLKGLKSAA</sequence>
<dbReference type="NCBIfam" id="TIGR00225">
    <property type="entry name" value="prc"/>
    <property type="match status" value="1"/>
</dbReference>
<name>A0A1L3GIP1_SYNAC</name>
<keyword evidence="2 5" id="KW-0645">Protease</keyword>
<evidence type="ECO:0000256" key="5">
    <source>
        <dbReference type="RuleBase" id="RU004404"/>
    </source>
</evidence>
<feature type="signal peptide" evidence="7">
    <location>
        <begin position="1"/>
        <end position="22"/>
    </location>
</feature>
<dbReference type="RefSeq" id="WP_072287627.1">
    <property type="nucleotide sequence ID" value="NZ_CP015455.1"/>
</dbReference>
<dbReference type="SMART" id="SM00228">
    <property type="entry name" value="PDZ"/>
    <property type="match status" value="1"/>
</dbReference>
<feature type="chain" id="PRO_5012588972" evidence="7">
    <location>
        <begin position="23"/>
        <end position="438"/>
    </location>
</feature>
<dbReference type="Pfam" id="PF22694">
    <property type="entry name" value="CtpB_N-like"/>
    <property type="match status" value="1"/>
</dbReference>
<evidence type="ECO:0000256" key="6">
    <source>
        <dbReference type="SAM" id="MobiDB-lite"/>
    </source>
</evidence>
<keyword evidence="7" id="KW-0732">Signal</keyword>
<gene>
    <name evidence="9" type="ORF">A7E75_12770</name>
</gene>
<dbReference type="Gene3D" id="3.30.750.44">
    <property type="match status" value="1"/>
</dbReference>